<feature type="transmembrane region" description="Helical" evidence="1">
    <location>
        <begin position="15"/>
        <end position="33"/>
    </location>
</feature>
<protein>
    <submittedName>
        <fullName evidence="3">DUF2726 domain-containing protein</fullName>
    </submittedName>
</protein>
<dbReference type="RefSeq" id="WP_225677301.1">
    <property type="nucleotide sequence ID" value="NZ_JAEDAH010000105.1"/>
</dbReference>
<evidence type="ECO:0000313" key="3">
    <source>
        <dbReference type="EMBL" id="MCA6065401.1"/>
    </source>
</evidence>
<evidence type="ECO:0000259" key="2">
    <source>
        <dbReference type="Pfam" id="PF10881"/>
    </source>
</evidence>
<evidence type="ECO:0000256" key="1">
    <source>
        <dbReference type="SAM" id="Phobius"/>
    </source>
</evidence>
<dbReference type="EMBL" id="JAEDAH010000105">
    <property type="protein sequence ID" value="MCA6065401.1"/>
    <property type="molecule type" value="Genomic_DNA"/>
</dbReference>
<dbReference type="Proteomes" id="UP000714380">
    <property type="component" value="Unassembled WGS sequence"/>
</dbReference>
<evidence type="ECO:0000313" key="4">
    <source>
        <dbReference type="Proteomes" id="UP000714380"/>
    </source>
</evidence>
<dbReference type="Pfam" id="PF10881">
    <property type="entry name" value="DUF2726"/>
    <property type="match status" value="1"/>
</dbReference>
<accession>A0ABS7ZY76</accession>
<keyword evidence="1" id="KW-0472">Membrane</keyword>
<organism evidence="3 4">
    <name type="scientific">Thalassolituus marinus</name>
    <dbReference type="NCBI Taxonomy" id="671053"/>
    <lineage>
        <taxon>Bacteria</taxon>
        <taxon>Pseudomonadati</taxon>
        <taxon>Pseudomonadota</taxon>
        <taxon>Gammaproteobacteria</taxon>
        <taxon>Oceanospirillales</taxon>
        <taxon>Oceanospirillaceae</taxon>
        <taxon>Thalassolituus</taxon>
    </lineage>
</organism>
<comment type="caution">
    <text evidence="3">The sequence shown here is derived from an EMBL/GenBank/DDBJ whole genome shotgun (WGS) entry which is preliminary data.</text>
</comment>
<proteinExistence type="predicted"/>
<gene>
    <name evidence="3" type="ORF">I9W95_17525</name>
</gene>
<keyword evidence="4" id="KW-1185">Reference proteome</keyword>
<name>A0ABS7ZY76_9GAMM</name>
<keyword evidence="1" id="KW-1133">Transmembrane helix</keyword>
<sequence>MDTVFSGVLGFISEQRLLVIALVFLMLPLISFVRNQLLYRKYKARGQLLTFTEQKSFKVFDKFLAGTGCRVMAQVRIADVISVTGHQGAVWWKAFKSISSKHVDFVVVDHAFRIKCAIEVDDASHSKKDRMRRDLVVNRVFKSAGVSLLRCKPGSERNILGDIKQCISG</sequence>
<reference evidence="3 4" key="1">
    <citation type="submission" date="2020-12" db="EMBL/GenBank/DDBJ databases">
        <title>Novel Thalassolituus-related marine hydrocarbonoclastic bacteria mediated algae-derived hydrocarbons mineralization in twilight zone of the northern South China Sea.</title>
        <authorList>
            <person name="Dong C."/>
        </authorList>
    </citation>
    <scope>NUCLEOTIDE SEQUENCE [LARGE SCALE GENOMIC DNA]</scope>
    <source>
        <strain evidence="3 4">IMCC1826</strain>
    </source>
</reference>
<keyword evidence="1" id="KW-0812">Transmembrane</keyword>
<feature type="domain" description="DUF2726" evidence="2">
    <location>
        <begin position="47"/>
        <end position="155"/>
    </location>
</feature>
<dbReference type="InterPro" id="IPR024402">
    <property type="entry name" value="DUF2726"/>
</dbReference>